<dbReference type="AlphaFoldDB" id="A0AA41Z3R0"/>
<dbReference type="SMART" id="SM00079">
    <property type="entry name" value="PBPe"/>
    <property type="match status" value="1"/>
</dbReference>
<keyword evidence="2" id="KW-1133">Transmembrane helix</keyword>
<evidence type="ECO:0000259" key="4">
    <source>
        <dbReference type="SMART" id="SM00062"/>
    </source>
</evidence>
<feature type="signal peptide" evidence="3">
    <location>
        <begin position="1"/>
        <end position="42"/>
    </location>
</feature>
<evidence type="ECO:0000256" key="3">
    <source>
        <dbReference type="SAM" id="SignalP"/>
    </source>
</evidence>
<gene>
    <name evidence="6" type="ORF">M8523_31600</name>
</gene>
<feature type="transmembrane region" description="Helical" evidence="2">
    <location>
        <begin position="159"/>
        <end position="179"/>
    </location>
</feature>
<feature type="chain" id="PRO_5041466771" evidence="3">
    <location>
        <begin position="43"/>
        <end position="377"/>
    </location>
</feature>
<dbReference type="Pfam" id="PF00497">
    <property type="entry name" value="SBP_bac_3"/>
    <property type="match status" value="1"/>
</dbReference>
<dbReference type="PANTHER" id="PTHR35936:SF17">
    <property type="entry name" value="ARGININE-BINDING EXTRACELLULAR PROTEIN ARTP"/>
    <property type="match status" value="1"/>
</dbReference>
<evidence type="ECO:0000313" key="7">
    <source>
        <dbReference type="Proteomes" id="UP001165667"/>
    </source>
</evidence>
<sequence length="377" mass="40507">MVAPAGWNWSARSGMTAGTTFKGMLRAAAFGVAVSASQLAFAAPETGPIKVGLYLSAPFAMSAQGRPTGMAVDLWTSVAARLGRQSTFVIKSSLPELLKATADGTVDVAVSNLTVTADRSQKLDFTQPWYDAGLRIMIQQERELGAWELLHDLNRLGYLASYAWLGGLIAAITVVLTLIERRIDMEFPREWSHGLAQSLHHVMSVATSGRTTHKNLFGSLGTAFAALWMVCGVAVVAYVTSTVTTVMTRNAIVRHIGSLADLPGKRIGVEAGSAAEDYIRAVSLDARPYDTQDAAVTALLSREVDAVVGDAANLEYFDATHRSLPVTQVGRIFDTSKYAFALPPGSRLTRDITVQLLALQEDGTVDKLRSRYFAVAP</sequence>
<keyword evidence="2" id="KW-0472">Membrane</keyword>
<dbReference type="SMART" id="SM00062">
    <property type="entry name" value="PBPb"/>
    <property type="match status" value="1"/>
</dbReference>
<keyword evidence="2" id="KW-0812">Transmembrane</keyword>
<comment type="caution">
    <text evidence="6">The sequence shown here is derived from an EMBL/GenBank/DDBJ whole genome shotgun (WGS) entry which is preliminary data.</text>
</comment>
<accession>A0AA41Z3R0</accession>
<dbReference type="InterPro" id="IPR001638">
    <property type="entry name" value="Solute-binding_3/MltF_N"/>
</dbReference>
<evidence type="ECO:0000256" key="2">
    <source>
        <dbReference type="SAM" id="Phobius"/>
    </source>
</evidence>
<reference evidence="6" key="1">
    <citation type="submission" date="2022-05" db="EMBL/GenBank/DDBJ databases">
        <authorList>
            <person name="Pankratov T."/>
        </authorList>
    </citation>
    <scope>NUCLEOTIDE SEQUENCE</scope>
    <source>
        <strain evidence="6">BP6-180914</strain>
    </source>
</reference>
<name>A0AA41Z3R0_9HYPH</name>
<dbReference type="InterPro" id="IPR001320">
    <property type="entry name" value="Iontro_rcpt_C"/>
</dbReference>
<evidence type="ECO:0000313" key="6">
    <source>
        <dbReference type="EMBL" id="MCW6512461.1"/>
    </source>
</evidence>
<keyword evidence="7" id="KW-1185">Reference proteome</keyword>
<dbReference type="SUPFAM" id="SSF53850">
    <property type="entry name" value="Periplasmic binding protein-like II"/>
    <property type="match status" value="1"/>
</dbReference>
<evidence type="ECO:0000259" key="5">
    <source>
        <dbReference type="SMART" id="SM00079"/>
    </source>
</evidence>
<proteinExistence type="predicted"/>
<organism evidence="6 7">
    <name type="scientific">Lichenifustis flavocetrariae</name>
    <dbReference type="NCBI Taxonomy" id="2949735"/>
    <lineage>
        <taxon>Bacteria</taxon>
        <taxon>Pseudomonadati</taxon>
        <taxon>Pseudomonadota</taxon>
        <taxon>Alphaproteobacteria</taxon>
        <taxon>Hyphomicrobiales</taxon>
        <taxon>Lichenihabitantaceae</taxon>
        <taxon>Lichenifustis</taxon>
    </lineage>
</organism>
<feature type="domain" description="Ionotropic glutamate receptor C-terminal" evidence="5">
    <location>
        <begin position="48"/>
        <end position="375"/>
    </location>
</feature>
<keyword evidence="1 3" id="KW-0732">Signal</keyword>
<dbReference type="Gene3D" id="3.40.190.10">
    <property type="entry name" value="Periplasmic binding protein-like II"/>
    <property type="match status" value="3"/>
</dbReference>
<dbReference type="Proteomes" id="UP001165667">
    <property type="component" value="Unassembled WGS sequence"/>
</dbReference>
<protein>
    <submittedName>
        <fullName evidence="6">Transporter substrate-binding domain-containing protein</fullName>
    </submittedName>
</protein>
<dbReference type="RefSeq" id="WP_282588839.1">
    <property type="nucleotide sequence ID" value="NZ_JAMOIM010000051.1"/>
</dbReference>
<dbReference type="GO" id="GO:0016020">
    <property type="term" value="C:membrane"/>
    <property type="evidence" value="ECO:0007669"/>
    <property type="project" value="InterPro"/>
</dbReference>
<dbReference type="PANTHER" id="PTHR35936">
    <property type="entry name" value="MEMBRANE-BOUND LYTIC MUREIN TRANSGLYCOSYLASE F"/>
    <property type="match status" value="1"/>
</dbReference>
<feature type="transmembrane region" description="Helical" evidence="2">
    <location>
        <begin position="216"/>
        <end position="239"/>
    </location>
</feature>
<feature type="domain" description="Solute-binding protein family 3/N-terminal" evidence="4">
    <location>
        <begin position="48"/>
        <end position="376"/>
    </location>
</feature>
<dbReference type="EMBL" id="JAMOIM010000051">
    <property type="protein sequence ID" value="MCW6512461.1"/>
    <property type="molecule type" value="Genomic_DNA"/>
</dbReference>
<evidence type="ECO:0000256" key="1">
    <source>
        <dbReference type="ARBA" id="ARBA00022729"/>
    </source>
</evidence>
<dbReference type="GO" id="GO:0015276">
    <property type="term" value="F:ligand-gated monoatomic ion channel activity"/>
    <property type="evidence" value="ECO:0007669"/>
    <property type="project" value="InterPro"/>
</dbReference>